<keyword evidence="2" id="KW-1133">Transmembrane helix</keyword>
<dbReference type="Proteomes" id="UP000053257">
    <property type="component" value="Unassembled WGS sequence"/>
</dbReference>
<keyword evidence="3" id="KW-0732">Signal</keyword>
<evidence type="ECO:0000313" key="5">
    <source>
        <dbReference type="Proteomes" id="UP000053257"/>
    </source>
</evidence>
<name>A0A0C3NLH0_PHLG1</name>
<feature type="signal peptide" evidence="3">
    <location>
        <begin position="1"/>
        <end position="26"/>
    </location>
</feature>
<evidence type="ECO:0008006" key="6">
    <source>
        <dbReference type="Google" id="ProtNLM"/>
    </source>
</evidence>
<accession>A0A0C3NLH0</accession>
<dbReference type="AlphaFoldDB" id="A0A0C3NLH0"/>
<proteinExistence type="predicted"/>
<dbReference type="OrthoDB" id="2754894at2759"/>
<evidence type="ECO:0000256" key="1">
    <source>
        <dbReference type="SAM" id="MobiDB-lite"/>
    </source>
</evidence>
<evidence type="ECO:0000313" key="4">
    <source>
        <dbReference type="EMBL" id="KIP05859.1"/>
    </source>
</evidence>
<dbReference type="EMBL" id="KN840532">
    <property type="protein sequence ID" value="KIP05859.1"/>
    <property type="molecule type" value="Genomic_DNA"/>
</dbReference>
<dbReference type="STRING" id="745531.A0A0C3NLH0"/>
<sequence>MYSSSKLAALSGAVVAVFLNVQSVSAQGTNATCLPQYSWMDNSRGQSPCLMAAYLNSACLADPTDAYVYSLPEDFHYRPPTVEFATPCQCSTVFYSMIGACATCQDRSNLPWSGWQTNCSTDYVSVWPSSIPSGTSIPQWAYLDVRTSDAFNVSAAQANAAQDPPESTATAGPTASSQSVGFSSAAATSHTGAIVGGVVGGVGGAAILAGIIAFFVIRHRRQSGTAPSAAYTGAAHSDGPTAGEYAHHDMGASYAEKPVYDATPYTPTTFHETVAMPVYNPNDPATFPPTSTSPSIPGSTTVYNPSLNAGYAGSNPGAGYVPTSMTPPPGQQPFSHQPGGYSGVAEV</sequence>
<keyword evidence="2" id="KW-0812">Transmembrane</keyword>
<keyword evidence="5" id="KW-1185">Reference proteome</keyword>
<dbReference type="HOGENOM" id="CLU_053888_2_0_1"/>
<feature type="region of interest" description="Disordered" evidence="1">
    <location>
        <begin position="319"/>
        <end position="347"/>
    </location>
</feature>
<gene>
    <name evidence="4" type="ORF">PHLGIDRAFT_107711</name>
</gene>
<keyword evidence="2" id="KW-0472">Membrane</keyword>
<organism evidence="4 5">
    <name type="scientific">Phlebiopsis gigantea (strain 11061_1 CR5-6)</name>
    <name type="common">White-rot fungus</name>
    <name type="synonym">Peniophora gigantea</name>
    <dbReference type="NCBI Taxonomy" id="745531"/>
    <lineage>
        <taxon>Eukaryota</taxon>
        <taxon>Fungi</taxon>
        <taxon>Dikarya</taxon>
        <taxon>Basidiomycota</taxon>
        <taxon>Agaricomycotina</taxon>
        <taxon>Agaricomycetes</taxon>
        <taxon>Polyporales</taxon>
        <taxon>Phanerochaetaceae</taxon>
        <taxon>Phlebiopsis</taxon>
    </lineage>
</organism>
<reference evidence="4 5" key="1">
    <citation type="journal article" date="2014" name="PLoS Genet.">
        <title>Analysis of the Phlebiopsis gigantea genome, transcriptome and secretome provides insight into its pioneer colonization strategies of wood.</title>
        <authorList>
            <person name="Hori C."/>
            <person name="Ishida T."/>
            <person name="Igarashi K."/>
            <person name="Samejima M."/>
            <person name="Suzuki H."/>
            <person name="Master E."/>
            <person name="Ferreira P."/>
            <person name="Ruiz-Duenas F.J."/>
            <person name="Held B."/>
            <person name="Canessa P."/>
            <person name="Larrondo L.F."/>
            <person name="Schmoll M."/>
            <person name="Druzhinina I.S."/>
            <person name="Kubicek C.P."/>
            <person name="Gaskell J.A."/>
            <person name="Kersten P."/>
            <person name="St John F."/>
            <person name="Glasner J."/>
            <person name="Sabat G."/>
            <person name="Splinter BonDurant S."/>
            <person name="Syed K."/>
            <person name="Yadav J."/>
            <person name="Mgbeahuruike A.C."/>
            <person name="Kovalchuk A."/>
            <person name="Asiegbu F.O."/>
            <person name="Lackner G."/>
            <person name="Hoffmeister D."/>
            <person name="Rencoret J."/>
            <person name="Gutierrez A."/>
            <person name="Sun H."/>
            <person name="Lindquist E."/>
            <person name="Barry K."/>
            <person name="Riley R."/>
            <person name="Grigoriev I.V."/>
            <person name="Henrissat B."/>
            <person name="Kues U."/>
            <person name="Berka R.M."/>
            <person name="Martinez A.T."/>
            <person name="Covert S.F."/>
            <person name="Blanchette R.A."/>
            <person name="Cullen D."/>
        </authorList>
    </citation>
    <scope>NUCLEOTIDE SEQUENCE [LARGE SCALE GENOMIC DNA]</scope>
    <source>
        <strain evidence="4 5">11061_1 CR5-6</strain>
    </source>
</reference>
<evidence type="ECO:0000256" key="2">
    <source>
        <dbReference type="SAM" id="Phobius"/>
    </source>
</evidence>
<feature type="chain" id="PRO_5002180247" description="Transmembrane protein" evidence="3">
    <location>
        <begin position="27"/>
        <end position="347"/>
    </location>
</feature>
<evidence type="ECO:0000256" key="3">
    <source>
        <dbReference type="SAM" id="SignalP"/>
    </source>
</evidence>
<protein>
    <recommendedName>
        <fullName evidence="6">Transmembrane protein</fullName>
    </recommendedName>
</protein>
<feature type="transmembrane region" description="Helical" evidence="2">
    <location>
        <begin position="193"/>
        <end position="217"/>
    </location>
</feature>